<proteinExistence type="predicted"/>
<accession>A0AAE0SRS5</accession>
<keyword evidence="2" id="KW-1185">Reference proteome</keyword>
<reference evidence="1" key="2">
    <citation type="journal article" date="2021" name="Genome Biol. Evol.">
        <title>Developing a high-quality reference genome for a parasitic bivalve with doubly uniparental inheritance (Bivalvia: Unionida).</title>
        <authorList>
            <person name="Smith C.H."/>
        </authorList>
    </citation>
    <scope>NUCLEOTIDE SEQUENCE</scope>
    <source>
        <strain evidence="1">CHS0354</strain>
        <tissue evidence="1">Mantle</tissue>
    </source>
</reference>
<gene>
    <name evidence="1" type="ORF">CHS0354_021019</name>
</gene>
<dbReference type="EMBL" id="JAEAOA010001291">
    <property type="protein sequence ID" value="KAK3596515.1"/>
    <property type="molecule type" value="Genomic_DNA"/>
</dbReference>
<dbReference type="AlphaFoldDB" id="A0AAE0SRS5"/>
<comment type="caution">
    <text evidence="1">The sequence shown here is derived from an EMBL/GenBank/DDBJ whole genome shotgun (WGS) entry which is preliminary data.</text>
</comment>
<evidence type="ECO:0000313" key="1">
    <source>
        <dbReference type="EMBL" id="KAK3596515.1"/>
    </source>
</evidence>
<protein>
    <submittedName>
        <fullName evidence="1">Uncharacterized protein</fullName>
    </submittedName>
</protein>
<reference evidence="1" key="3">
    <citation type="submission" date="2023-05" db="EMBL/GenBank/DDBJ databases">
        <authorList>
            <person name="Smith C.H."/>
        </authorList>
    </citation>
    <scope>NUCLEOTIDE SEQUENCE</scope>
    <source>
        <strain evidence="1">CHS0354</strain>
        <tissue evidence="1">Mantle</tissue>
    </source>
</reference>
<evidence type="ECO:0000313" key="2">
    <source>
        <dbReference type="Proteomes" id="UP001195483"/>
    </source>
</evidence>
<dbReference type="Proteomes" id="UP001195483">
    <property type="component" value="Unassembled WGS sequence"/>
</dbReference>
<organism evidence="1 2">
    <name type="scientific">Potamilus streckersoni</name>
    <dbReference type="NCBI Taxonomy" id="2493646"/>
    <lineage>
        <taxon>Eukaryota</taxon>
        <taxon>Metazoa</taxon>
        <taxon>Spiralia</taxon>
        <taxon>Lophotrochozoa</taxon>
        <taxon>Mollusca</taxon>
        <taxon>Bivalvia</taxon>
        <taxon>Autobranchia</taxon>
        <taxon>Heteroconchia</taxon>
        <taxon>Palaeoheterodonta</taxon>
        <taxon>Unionida</taxon>
        <taxon>Unionoidea</taxon>
        <taxon>Unionidae</taxon>
        <taxon>Ambleminae</taxon>
        <taxon>Lampsilini</taxon>
        <taxon>Potamilus</taxon>
    </lineage>
</organism>
<reference evidence="1" key="1">
    <citation type="journal article" date="2021" name="Genome Biol. Evol.">
        <title>A High-Quality Reference Genome for a Parasitic Bivalve with Doubly Uniparental Inheritance (Bivalvia: Unionida).</title>
        <authorList>
            <person name="Smith C.H."/>
        </authorList>
    </citation>
    <scope>NUCLEOTIDE SEQUENCE</scope>
    <source>
        <strain evidence="1">CHS0354</strain>
    </source>
</reference>
<name>A0AAE0SRS5_9BIVA</name>
<sequence>MIIVKAPKMHLIGSQMPTPFKLIYRPVERRYPSYLLMSWKWRPPVSPRLLRRLEGKGRRKEDNCWNRSYNNAALVRLTPQTNKRNIEHLWKILSMTR</sequence>